<protein>
    <submittedName>
        <fullName evidence="10">Thioester reductase-like protein</fullName>
    </submittedName>
</protein>
<feature type="domain" description="PKS/mFAS DH" evidence="9">
    <location>
        <begin position="846"/>
        <end position="1131"/>
    </location>
</feature>
<keyword evidence="1" id="KW-0596">Phosphopantetheine</keyword>
<accession>A0A4R1FT88</accession>
<dbReference type="PANTHER" id="PTHR43775">
    <property type="entry name" value="FATTY ACID SYNTHASE"/>
    <property type="match status" value="1"/>
</dbReference>
<dbReference type="GO" id="GO:0031177">
    <property type="term" value="F:phosphopantetheine binding"/>
    <property type="evidence" value="ECO:0007669"/>
    <property type="project" value="InterPro"/>
</dbReference>
<evidence type="ECO:0000259" key="8">
    <source>
        <dbReference type="PROSITE" id="PS52004"/>
    </source>
</evidence>
<dbReference type="InterPro" id="IPR049900">
    <property type="entry name" value="PKS_mFAS_DH"/>
</dbReference>
<keyword evidence="11" id="KW-1185">Reference proteome</keyword>
<dbReference type="SUPFAM" id="SSF51735">
    <property type="entry name" value="NAD(P)-binding Rossmann-fold domains"/>
    <property type="match status" value="1"/>
</dbReference>
<dbReference type="Gene3D" id="1.10.1200.10">
    <property type="entry name" value="ACP-like"/>
    <property type="match status" value="1"/>
</dbReference>
<dbReference type="PROSITE" id="PS52004">
    <property type="entry name" value="KS3_2"/>
    <property type="match status" value="1"/>
</dbReference>
<dbReference type="Gene3D" id="3.10.129.110">
    <property type="entry name" value="Polyketide synthase dehydratase"/>
    <property type="match status" value="1"/>
</dbReference>
<dbReference type="Gene3D" id="3.40.47.10">
    <property type="match status" value="1"/>
</dbReference>
<dbReference type="Pfam" id="PF00109">
    <property type="entry name" value="ketoacyl-synt"/>
    <property type="match status" value="1"/>
</dbReference>
<dbReference type="InterPro" id="IPR050091">
    <property type="entry name" value="PKS_NRPS_Biosynth_Enz"/>
</dbReference>
<sequence length="1663" mass="175413">MTTESLSQASASTTGATPDRDDIVRRALIELRTTKRELAQARSRLSEPVAVIGIGCRFPGGVSGADEFWELLVAGGSGVGVVPADRWSIDDVFDADPGVAGRTYSRHGGFLTGVAEFDAALFGVSPREAATMDPQHRLMLEVAWQALEHAGIAPDSLRGSSTGVFVGMASGDYAQLGLSAAGLAGVDAYAATGNSSNFGANRLSYTLGLQGPSVVVDTACSSSLVALHLGCASVRSGESEVVLVGGVNVMSSPVTTVALSKGRMLSASGQCHTFDAAADGYVRGEGCGVVVLKRLSAALADGDRVMAVVRGTAVNQDGKSSGVTVPNGRAQQDVIRTALGAAGVSGSEVGYVEAHGTGTPLGDPIEVRALAAVFGPDRAPEDPLVIGSVKTNIGHLEAAAGIAALIKTVMVLEHGVIAPHRNLLAPNPHVDWSAIPVRVATTITPWTGSDRVAGVSSFGFGGTNAHAVLGVAPDRTDSNATPSGSRTCVAVKVSGSSVGAVRESAALLADFVARRPDIDPVQVARATNVGRADLPERAAVIARTPAELLEGLRVLAEARVDPSVLAPERVSGSPRTAFVVGGGDAADLVGILDGVYGFDPAVTATVDSIVEATDFPISVLLENGAEHRAQLADPTIGRLAEYVVAVAVGLWWRARAVEPEVLVGHGFGRYAAAALAGVFSVIDGARIVAAKTGMSDTTTTQLCAGVSLAAPRIDLLLSDDRELDAARFTTAALWAEWSCAPDEFKPAALEIVARGIDTVIALGVGSLLATFDDVEHVGPRISTLDRDDPTRGMAHAVAALWRAGTAIDWKSATARTSPPITVPHYPFQRERYWIDTHAASTALVSRPLEPRFTSLASGGLVAETTISVADLPFLVEHRVYDEYVVPGVVFIELVLRAGAELLGTEVGIDSIQIKRPLVLRPDAQATVQVSVTGADNAYTAAVHSRSVDGGWHLHLSAQVRRGVAQQIEPLRQVDTARGDDLPRYSTHEFYTDFWHPQFRLGESFQLIDDARGGSGWAEASFTMPASDTRGVRAGIRPELLLLDAAVQLVALAAHDPASTAGPQRPLRLGTGYRRMAMRTEVPNGPIRATATAVAGPNGQLLGDVTLVGSDGEHLGFLEGVSFAQVIPEMLTRMAAAVHSGDAPVGRVDPRAEVDATAIAALPRTERVERVIGYLRAALARITKDDAANFTASESLVERLDSLMLIELKDSIEQAFPLELDTETMFDAASLTGLAGWIADQLPTVSTPQPASDPATVETPAAPERRPRRRRSRLMTVEQMSARALLDPDITATGAPDPDAPAATLLTGATGFVGAYLLDELLRTTDSDVVCLVRAENETHAAERISANLAKYGLDRADHRDRIIPLVGDLAEPRFGLSRQAFDAVHGLVGQILHCGGMVKWTYPYEGLAPANVAGTVEVLRLATVGAPRPVHFISTVGVFSSRTYTADTVEENAELDTSGPLAVGYAQSKWVAEKLVRIAHERGVPTTIHRINTGGDSVTGAFNRQDHLSMMIKGCVEARIAPTEAPMPLQPAPIDYVARGIVALSHTESAVGHTFHLVHPQQLSWAELFGHIADYGYRFDGLSFEAWRDQVVNRRAGTMALVGLTPFLHESVDDVRLPFSESVHTRAALRELDIRCPALDRALIHRYLDAFVASGFLPAPTES</sequence>
<dbReference type="Gene3D" id="3.40.50.720">
    <property type="entry name" value="NAD(P)-binding Rossmann-like Domain"/>
    <property type="match status" value="1"/>
</dbReference>
<dbReference type="SMART" id="SM00826">
    <property type="entry name" value="PKS_DH"/>
    <property type="match status" value="1"/>
</dbReference>
<feature type="region of interest" description="N-terminal hotdog fold" evidence="5">
    <location>
        <begin position="846"/>
        <end position="966"/>
    </location>
</feature>
<dbReference type="InterPro" id="IPR001227">
    <property type="entry name" value="Ac_transferase_dom_sf"/>
</dbReference>
<dbReference type="FunFam" id="3.40.47.10:FF:000019">
    <property type="entry name" value="Polyketide synthase type I"/>
    <property type="match status" value="1"/>
</dbReference>
<dbReference type="InterPro" id="IPR014031">
    <property type="entry name" value="Ketoacyl_synth_C"/>
</dbReference>
<evidence type="ECO:0000256" key="4">
    <source>
        <dbReference type="ARBA" id="ARBA00023268"/>
    </source>
</evidence>
<evidence type="ECO:0000256" key="6">
    <source>
        <dbReference type="SAM" id="MobiDB-lite"/>
    </source>
</evidence>
<dbReference type="InterPro" id="IPR020806">
    <property type="entry name" value="PKS_PP-bd"/>
</dbReference>
<dbReference type="EMBL" id="SMFR01000002">
    <property type="protein sequence ID" value="TCJ96932.1"/>
    <property type="molecule type" value="Genomic_DNA"/>
</dbReference>
<dbReference type="SUPFAM" id="SSF47336">
    <property type="entry name" value="ACP-like"/>
    <property type="match status" value="1"/>
</dbReference>
<keyword evidence="3" id="KW-0808">Transferase</keyword>
<evidence type="ECO:0000256" key="5">
    <source>
        <dbReference type="PROSITE-ProRule" id="PRU01363"/>
    </source>
</evidence>
<dbReference type="SMART" id="SM00825">
    <property type="entry name" value="PKS_KS"/>
    <property type="match status" value="1"/>
</dbReference>
<evidence type="ECO:0000313" key="10">
    <source>
        <dbReference type="EMBL" id="TCJ96932.1"/>
    </source>
</evidence>
<dbReference type="InterPro" id="IPR016039">
    <property type="entry name" value="Thiolase-like"/>
</dbReference>
<dbReference type="SUPFAM" id="SSF53901">
    <property type="entry name" value="Thiolase-like"/>
    <property type="match status" value="1"/>
</dbReference>
<evidence type="ECO:0000256" key="2">
    <source>
        <dbReference type="ARBA" id="ARBA00022553"/>
    </source>
</evidence>
<evidence type="ECO:0000259" key="7">
    <source>
        <dbReference type="PROSITE" id="PS50075"/>
    </source>
</evidence>
<organism evidence="10 11">
    <name type="scientific">Nocardia alba</name>
    <dbReference type="NCBI Taxonomy" id="225051"/>
    <lineage>
        <taxon>Bacteria</taxon>
        <taxon>Bacillati</taxon>
        <taxon>Actinomycetota</taxon>
        <taxon>Actinomycetes</taxon>
        <taxon>Mycobacteriales</taxon>
        <taxon>Nocardiaceae</taxon>
        <taxon>Nocardia</taxon>
    </lineage>
</organism>
<dbReference type="Pfam" id="PF21089">
    <property type="entry name" value="PKS_DH_N"/>
    <property type="match status" value="1"/>
</dbReference>
<dbReference type="GO" id="GO:0004315">
    <property type="term" value="F:3-oxoacyl-[acyl-carrier-protein] synthase activity"/>
    <property type="evidence" value="ECO:0007669"/>
    <property type="project" value="InterPro"/>
</dbReference>
<feature type="domain" description="Ketosynthase family 3 (KS3)" evidence="8">
    <location>
        <begin position="46"/>
        <end position="471"/>
    </location>
</feature>
<gene>
    <name evidence="10" type="ORF">DFR71_2966</name>
</gene>
<dbReference type="InterPro" id="IPR016035">
    <property type="entry name" value="Acyl_Trfase/lysoPLipase"/>
</dbReference>
<dbReference type="InterPro" id="IPR020807">
    <property type="entry name" value="PKS_DH"/>
</dbReference>
<dbReference type="InterPro" id="IPR049551">
    <property type="entry name" value="PKS_DH_C"/>
</dbReference>
<comment type="caution">
    <text evidence="10">The sequence shown here is derived from an EMBL/GenBank/DDBJ whole genome shotgun (WGS) entry which is preliminary data.</text>
</comment>
<evidence type="ECO:0000256" key="3">
    <source>
        <dbReference type="ARBA" id="ARBA00022679"/>
    </source>
</evidence>
<feature type="region of interest" description="Disordered" evidence="6">
    <location>
        <begin position="1242"/>
        <end position="1271"/>
    </location>
</feature>
<dbReference type="CDD" id="cd05235">
    <property type="entry name" value="SDR_e1"/>
    <property type="match status" value="1"/>
</dbReference>
<dbReference type="Pfam" id="PF14765">
    <property type="entry name" value="PS-DH"/>
    <property type="match status" value="1"/>
</dbReference>
<feature type="region of interest" description="C-terminal hotdog fold" evidence="5">
    <location>
        <begin position="981"/>
        <end position="1131"/>
    </location>
</feature>
<dbReference type="PROSITE" id="PS00606">
    <property type="entry name" value="KS3_1"/>
    <property type="match status" value="1"/>
</dbReference>
<dbReference type="InterPro" id="IPR049552">
    <property type="entry name" value="PKS_DH_N"/>
</dbReference>
<keyword evidence="2" id="KW-0597">Phosphoprotein</keyword>
<dbReference type="RefSeq" id="WP_067445746.1">
    <property type="nucleotide sequence ID" value="NZ_SMFR01000002.1"/>
</dbReference>
<dbReference type="PROSITE" id="PS52019">
    <property type="entry name" value="PKS_MFAS_DH"/>
    <property type="match status" value="1"/>
</dbReference>
<dbReference type="SMART" id="SM00823">
    <property type="entry name" value="PKS_PP"/>
    <property type="match status" value="1"/>
</dbReference>
<proteinExistence type="predicted"/>
<dbReference type="NCBIfam" id="TIGR01746">
    <property type="entry name" value="Thioester-redct"/>
    <property type="match status" value="1"/>
</dbReference>
<keyword evidence="4" id="KW-0511">Multifunctional enzyme</keyword>
<dbReference type="InterPro" id="IPR013120">
    <property type="entry name" value="FAR_NAD-bd"/>
</dbReference>
<dbReference type="InterPro" id="IPR010080">
    <property type="entry name" value="Thioester_reductase-like_dom"/>
</dbReference>
<dbReference type="PROSITE" id="PS50075">
    <property type="entry name" value="CARRIER"/>
    <property type="match status" value="1"/>
</dbReference>
<evidence type="ECO:0000313" key="11">
    <source>
        <dbReference type="Proteomes" id="UP000294856"/>
    </source>
</evidence>
<dbReference type="InterPro" id="IPR020841">
    <property type="entry name" value="PKS_Beta-ketoAc_synthase_dom"/>
</dbReference>
<dbReference type="InterPro" id="IPR042104">
    <property type="entry name" value="PKS_dehydratase_sf"/>
</dbReference>
<dbReference type="PANTHER" id="PTHR43775:SF37">
    <property type="entry name" value="SI:DKEY-61P9.11"/>
    <property type="match status" value="1"/>
</dbReference>
<dbReference type="Proteomes" id="UP000294856">
    <property type="component" value="Unassembled WGS sequence"/>
</dbReference>
<dbReference type="InterPro" id="IPR036736">
    <property type="entry name" value="ACP-like_sf"/>
</dbReference>
<name>A0A4R1FT88_9NOCA</name>
<feature type="active site" description="Proton acceptor; for dehydratase activity" evidence="5">
    <location>
        <position position="877"/>
    </location>
</feature>
<dbReference type="InterPro" id="IPR014030">
    <property type="entry name" value="Ketoacyl_synth_N"/>
</dbReference>
<dbReference type="InterPro" id="IPR032821">
    <property type="entry name" value="PKS_assoc"/>
</dbReference>
<dbReference type="InterPro" id="IPR018201">
    <property type="entry name" value="Ketoacyl_synth_AS"/>
</dbReference>
<feature type="domain" description="Carrier" evidence="7">
    <location>
        <begin position="1161"/>
        <end position="1241"/>
    </location>
</feature>
<dbReference type="STRING" id="1210063.GCA_001612665_00625"/>
<dbReference type="Pfam" id="PF07993">
    <property type="entry name" value="NAD_binding_4"/>
    <property type="match status" value="1"/>
</dbReference>
<dbReference type="CDD" id="cd00833">
    <property type="entry name" value="PKS"/>
    <property type="match status" value="1"/>
</dbReference>
<evidence type="ECO:0000256" key="1">
    <source>
        <dbReference type="ARBA" id="ARBA00022450"/>
    </source>
</evidence>
<dbReference type="GO" id="GO:0006633">
    <property type="term" value="P:fatty acid biosynthetic process"/>
    <property type="evidence" value="ECO:0007669"/>
    <property type="project" value="InterPro"/>
</dbReference>
<dbReference type="Gene3D" id="3.40.366.10">
    <property type="entry name" value="Malonyl-Coenzyme A Acyl Carrier Protein, domain 2"/>
    <property type="match status" value="2"/>
</dbReference>
<evidence type="ECO:0000259" key="9">
    <source>
        <dbReference type="PROSITE" id="PS52019"/>
    </source>
</evidence>
<reference evidence="10 11" key="1">
    <citation type="submission" date="2019-03" db="EMBL/GenBank/DDBJ databases">
        <title>Genomic Encyclopedia of Type Strains, Phase IV (KMG-IV): sequencing the most valuable type-strain genomes for metagenomic binning, comparative biology and taxonomic classification.</title>
        <authorList>
            <person name="Goeker M."/>
        </authorList>
    </citation>
    <scope>NUCLEOTIDE SEQUENCE [LARGE SCALE GENOMIC DNA]</scope>
    <source>
        <strain evidence="10 11">DSM 44684</strain>
    </source>
</reference>
<dbReference type="Pfam" id="PF00550">
    <property type="entry name" value="PP-binding"/>
    <property type="match status" value="1"/>
</dbReference>
<dbReference type="GO" id="GO:0004312">
    <property type="term" value="F:fatty acid synthase activity"/>
    <property type="evidence" value="ECO:0007669"/>
    <property type="project" value="TreeGrafter"/>
</dbReference>
<dbReference type="Pfam" id="PF02801">
    <property type="entry name" value="Ketoacyl-synt_C"/>
    <property type="match status" value="1"/>
</dbReference>
<feature type="active site" description="Proton donor; for dehydratase activity" evidence="5">
    <location>
        <position position="1043"/>
    </location>
</feature>
<dbReference type="Pfam" id="PF16197">
    <property type="entry name" value="KAsynt_C_assoc"/>
    <property type="match status" value="1"/>
</dbReference>
<dbReference type="InterPro" id="IPR036291">
    <property type="entry name" value="NAD(P)-bd_dom_sf"/>
</dbReference>
<dbReference type="InterPro" id="IPR009081">
    <property type="entry name" value="PP-bd_ACP"/>
</dbReference>
<dbReference type="SUPFAM" id="SSF52151">
    <property type="entry name" value="FabD/lysophospholipase-like"/>
    <property type="match status" value="1"/>
</dbReference>
<dbReference type="Gene3D" id="3.30.70.3290">
    <property type="match status" value="2"/>
</dbReference>